<dbReference type="InterPro" id="IPR001789">
    <property type="entry name" value="Sig_transdc_resp-reg_receiver"/>
</dbReference>
<evidence type="ECO:0000313" key="3">
    <source>
        <dbReference type="EMBL" id="SNR80552.1"/>
    </source>
</evidence>
<organism evidence="3 4">
    <name type="scientific">Blastococcus mobilis</name>
    <dbReference type="NCBI Taxonomy" id="1938746"/>
    <lineage>
        <taxon>Bacteria</taxon>
        <taxon>Bacillati</taxon>
        <taxon>Actinomycetota</taxon>
        <taxon>Actinomycetes</taxon>
        <taxon>Geodermatophilales</taxon>
        <taxon>Geodermatophilaceae</taxon>
        <taxon>Blastococcus</taxon>
    </lineage>
</organism>
<dbReference type="AlphaFoldDB" id="A0A238ZBU3"/>
<keyword evidence="4" id="KW-1185">Reference proteome</keyword>
<evidence type="ECO:0000259" key="2">
    <source>
        <dbReference type="PROSITE" id="PS50110"/>
    </source>
</evidence>
<keyword evidence="1" id="KW-0597">Phosphoprotein</keyword>
<feature type="modified residue" description="4-aspartylphosphate" evidence="1">
    <location>
        <position position="60"/>
    </location>
</feature>
<dbReference type="GO" id="GO:0000160">
    <property type="term" value="P:phosphorelay signal transduction system"/>
    <property type="evidence" value="ECO:0007669"/>
    <property type="project" value="InterPro"/>
</dbReference>
<gene>
    <name evidence="3" type="ORF">SAMN06272737_1275</name>
</gene>
<dbReference type="Proteomes" id="UP000198403">
    <property type="component" value="Unassembled WGS sequence"/>
</dbReference>
<dbReference type="InterPro" id="IPR011006">
    <property type="entry name" value="CheY-like_superfamily"/>
</dbReference>
<feature type="domain" description="Response regulatory" evidence="2">
    <location>
        <begin position="8"/>
        <end position="123"/>
    </location>
</feature>
<dbReference type="Gene3D" id="3.40.50.2300">
    <property type="match status" value="1"/>
</dbReference>
<proteinExistence type="predicted"/>
<accession>A0A238ZBU3</accession>
<dbReference type="SUPFAM" id="SSF52172">
    <property type="entry name" value="CheY-like"/>
    <property type="match status" value="1"/>
</dbReference>
<dbReference type="Pfam" id="PF00072">
    <property type="entry name" value="Response_reg"/>
    <property type="match status" value="1"/>
</dbReference>
<dbReference type="PROSITE" id="PS50110">
    <property type="entry name" value="RESPONSE_REGULATORY"/>
    <property type="match status" value="1"/>
</dbReference>
<protein>
    <submittedName>
        <fullName evidence="3">Response regulator receiver domain-containing protein</fullName>
    </submittedName>
</protein>
<dbReference type="EMBL" id="FZNO01000027">
    <property type="protein sequence ID" value="SNR80552.1"/>
    <property type="molecule type" value="Genomic_DNA"/>
</dbReference>
<reference evidence="3 4" key="1">
    <citation type="submission" date="2017-06" db="EMBL/GenBank/DDBJ databases">
        <authorList>
            <person name="Kim H.J."/>
            <person name="Triplett B.A."/>
        </authorList>
    </citation>
    <scope>NUCLEOTIDE SEQUENCE [LARGE SCALE GENOMIC DNA]</scope>
    <source>
        <strain evidence="3 4">DSM 44272</strain>
    </source>
</reference>
<sequence>MDEVDACPVVVVDDHPGARRALAGVVAATPGLRLTASLNSGESAVAHLVVATAPVLVVMDVRMPGLGGAEAAARIADLGRGHVVVLVSADDDVGLLLADRPGVAFVSKSRLTGRRLLEAWHAR</sequence>
<evidence type="ECO:0000256" key="1">
    <source>
        <dbReference type="PROSITE-ProRule" id="PRU00169"/>
    </source>
</evidence>
<evidence type="ECO:0000313" key="4">
    <source>
        <dbReference type="Proteomes" id="UP000198403"/>
    </source>
</evidence>
<name>A0A238ZBU3_9ACTN</name>
<dbReference type="RefSeq" id="WP_176445659.1">
    <property type="nucleotide sequence ID" value="NZ_FZNO01000027.1"/>
</dbReference>
<dbReference type="SMART" id="SM00448">
    <property type="entry name" value="REC"/>
    <property type="match status" value="1"/>
</dbReference>